<evidence type="ECO:0000259" key="5">
    <source>
        <dbReference type="Pfam" id="PF24568"/>
    </source>
</evidence>
<reference evidence="6" key="1">
    <citation type="submission" date="2022-06" db="EMBL/GenBank/DDBJ databases">
        <title>Vallitalea longa sp. nov., an anaerobic bacterium isolated from marine sediment.</title>
        <authorList>
            <person name="Hirano S."/>
            <person name="Terahara T."/>
            <person name="Mori K."/>
            <person name="Hamada M."/>
            <person name="Matsumoto R."/>
            <person name="Kobayashi T."/>
        </authorList>
    </citation>
    <scope>NUCLEOTIDE SEQUENCE</scope>
    <source>
        <strain evidence="6">SH18-1</strain>
    </source>
</reference>
<dbReference type="PANTHER" id="PTHR21666">
    <property type="entry name" value="PEPTIDASE-RELATED"/>
    <property type="match status" value="1"/>
</dbReference>
<dbReference type="RefSeq" id="WP_281816645.1">
    <property type="nucleotide sequence ID" value="NZ_BRLB01000009.1"/>
</dbReference>
<proteinExistence type="predicted"/>
<dbReference type="GO" id="GO:0004222">
    <property type="term" value="F:metalloendopeptidase activity"/>
    <property type="evidence" value="ECO:0007669"/>
    <property type="project" value="TreeGrafter"/>
</dbReference>
<dbReference type="InterPro" id="IPR057309">
    <property type="entry name" value="PcsB_CC"/>
</dbReference>
<feature type="coiled-coil region" evidence="2">
    <location>
        <begin position="216"/>
        <end position="243"/>
    </location>
</feature>
<protein>
    <submittedName>
        <fullName evidence="6">Metalloendopeptidase</fullName>
    </submittedName>
</protein>
<feature type="domain" description="Peptidoglycan hydrolase PcsB coiled-coil" evidence="5">
    <location>
        <begin position="104"/>
        <end position="173"/>
    </location>
</feature>
<gene>
    <name evidence="6" type="ORF">SH1V18_29370</name>
</gene>
<dbReference type="CDD" id="cd22249">
    <property type="entry name" value="UDM1_RNF168_RNF169-like"/>
    <property type="match status" value="1"/>
</dbReference>
<dbReference type="AlphaFoldDB" id="A0A9W5YAN1"/>
<evidence type="ECO:0000256" key="1">
    <source>
        <dbReference type="ARBA" id="ARBA00022729"/>
    </source>
</evidence>
<dbReference type="InterPro" id="IPR011055">
    <property type="entry name" value="Dup_hybrid_motif"/>
</dbReference>
<dbReference type="Gene3D" id="6.10.250.3150">
    <property type="match status" value="1"/>
</dbReference>
<feature type="domain" description="M23ase beta-sheet core" evidence="4">
    <location>
        <begin position="277"/>
        <end position="370"/>
    </location>
</feature>
<dbReference type="Proteomes" id="UP001144256">
    <property type="component" value="Unassembled WGS sequence"/>
</dbReference>
<dbReference type="Gene3D" id="2.70.70.10">
    <property type="entry name" value="Glucose Permease (Domain IIA)"/>
    <property type="match status" value="1"/>
</dbReference>
<sequence>MKRVIKNCVIILLLFMVPTTIFASSYQQQLKDLEQQQKDNKSEINKSEEIIKSLDKEIQEIVRRVQQLDIQIDEYNNKIGELQQQQNDKEKQIEVINQELEVAKQKEEKYFNTTKERIKVMYEQGDSAYAEVLLGSKDLSDFLTRVEYVNALVEYDTNMIEELQLIRDDIEDKEIQLEEDKEQIVALKKENTLQQKSLKDIQSTKEKEMLILGENKSVAQSELNAKEKELAKIEKSIDSIKSKLVYAGGKMTWPTSNHYITCPFGNRIHPVTKKPSYHTGIDIGVGMGTSVKAASSGEVTYAGYSSVWGKYIYVDHGSGYVSIYAHNSKLLVKKGDKVKGGQTISKSGNTGLSTGPHLHFGIRKNGKWIPPLTMLK</sequence>
<organism evidence="6 7">
    <name type="scientific">Vallitalea longa</name>
    <dbReference type="NCBI Taxonomy" id="2936439"/>
    <lineage>
        <taxon>Bacteria</taxon>
        <taxon>Bacillati</taxon>
        <taxon>Bacillota</taxon>
        <taxon>Clostridia</taxon>
        <taxon>Lachnospirales</taxon>
        <taxon>Vallitaleaceae</taxon>
        <taxon>Vallitalea</taxon>
    </lineage>
</organism>
<keyword evidence="2" id="KW-0175">Coiled coil</keyword>
<evidence type="ECO:0000256" key="2">
    <source>
        <dbReference type="SAM" id="Coils"/>
    </source>
</evidence>
<feature type="coiled-coil region" evidence="2">
    <location>
        <begin position="23"/>
        <end position="106"/>
    </location>
</feature>
<name>A0A9W5YAN1_9FIRM</name>
<accession>A0A9W5YAN1</accession>
<feature type="chain" id="PRO_5040999006" evidence="3">
    <location>
        <begin position="24"/>
        <end position="376"/>
    </location>
</feature>
<comment type="caution">
    <text evidence="6">The sequence shown here is derived from an EMBL/GenBank/DDBJ whole genome shotgun (WGS) entry which is preliminary data.</text>
</comment>
<dbReference type="Pfam" id="PF24568">
    <property type="entry name" value="CC_PcsB"/>
    <property type="match status" value="1"/>
</dbReference>
<dbReference type="InterPro" id="IPR050570">
    <property type="entry name" value="Cell_wall_metabolism_enzyme"/>
</dbReference>
<dbReference type="EMBL" id="BRLB01000009">
    <property type="protein sequence ID" value="GKX30457.1"/>
    <property type="molecule type" value="Genomic_DNA"/>
</dbReference>
<feature type="signal peptide" evidence="3">
    <location>
        <begin position="1"/>
        <end position="23"/>
    </location>
</feature>
<keyword evidence="1 3" id="KW-0732">Signal</keyword>
<evidence type="ECO:0000259" key="4">
    <source>
        <dbReference type="Pfam" id="PF01551"/>
    </source>
</evidence>
<evidence type="ECO:0000313" key="6">
    <source>
        <dbReference type="EMBL" id="GKX30457.1"/>
    </source>
</evidence>
<dbReference type="SUPFAM" id="SSF51261">
    <property type="entry name" value="Duplicated hybrid motif"/>
    <property type="match status" value="1"/>
</dbReference>
<evidence type="ECO:0000256" key="3">
    <source>
        <dbReference type="SAM" id="SignalP"/>
    </source>
</evidence>
<dbReference type="InterPro" id="IPR016047">
    <property type="entry name" value="M23ase_b-sheet_dom"/>
</dbReference>
<dbReference type="PANTHER" id="PTHR21666:SF270">
    <property type="entry name" value="MUREIN HYDROLASE ACTIVATOR ENVC"/>
    <property type="match status" value="1"/>
</dbReference>
<dbReference type="Pfam" id="PF01551">
    <property type="entry name" value="Peptidase_M23"/>
    <property type="match status" value="1"/>
</dbReference>
<keyword evidence="7" id="KW-1185">Reference proteome</keyword>
<dbReference type="CDD" id="cd12797">
    <property type="entry name" value="M23_peptidase"/>
    <property type="match status" value="1"/>
</dbReference>
<evidence type="ECO:0000313" key="7">
    <source>
        <dbReference type="Proteomes" id="UP001144256"/>
    </source>
</evidence>
<feature type="coiled-coil region" evidence="2">
    <location>
        <begin position="160"/>
        <end position="190"/>
    </location>
</feature>